<dbReference type="PRINTS" id="PR01438">
    <property type="entry name" value="UNVRSLSTRESS"/>
</dbReference>
<dbReference type="AlphaFoldDB" id="A0A5B9QNH4"/>
<keyword evidence="4" id="KW-1185">Reference proteome</keyword>
<dbReference type="PANTHER" id="PTHR43010:SF1">
    <property type="entry name" value="USPA DOMAIN-CONTAINING PROTEIN"/>
    <property type="match status" value="1"/>
</dbReference>
<protein>
    <recommendedName>
        <fullName evidence="2">UspA domain-containing protein</fullName>
    </recommendedName>
</protein>
<accession>A0A5B9QNH4</accession>
<dbReference type="Pfam" id="PF00582">
    <property type="entry name" value="Usp"/>
    <property type="match status" value="2"/>
</dbReference>
<feature type="domain" description="UspA" evidence="2">
    <location>
        <begin position="1"/>
        <end position="141"/>
    </location>
</feature>
<dbReference type="InterPro" id="IPR006015">
    <property type="entry name" value="Universal_stress_UspA"/>
</dbReference>
<sequence length="303" mass="32780">MKKIVVATDGSQAAEDAARFLSHIPHEETIELTVVTALFVPGSHRTYLGGDWIKTCMQRERESADAAFARIEALFEGANVVLKHVTREGHPAETVVAVARELQPELLVLGATGHSTISRILLGSTSDYVATHCPCSVLVVRRTGVMENQHPLRVAIAFEPSEPAQAALEEFAEFRWGADTDVSVVSAVYQPGFYQSGPEALSSAPVDEAAQRLNAVAPRATGVLIPSEHMGEGLVQYVESKQMDLVVVGETPRTRLGRILLGSVTRFLLRHAACSVWITRNRMVQSLPTSSPAASQDQPLPLV</sequence>
<dbReference type="KEGG" id="rul:UC8_25830"/>
<dbReference type="Gene3D" id="3.40.50.620">
    <property type="entry name" value="HUPs"/>
    <property type="match status" value="2"/>
</dbReference>
<dbReference type="SUPFAM" id="SSF52402">
    <property type="entry name" value="Adenine nucleotide alpha hydrolases-like"/>
    <property type="match status" value="2"/>
</dbReference>
<dbReference type="PANTHER" id="PTHR43010">
    <property type="entry name" value="UNIVERSAL STRESS PROTEIN SLR1230"/>
    <property type="match status" value="1"/>
</dbReference>
<proteinExistence type="inferred from homology"/>
<dbReference type="InterPro" id="IPR006016">
    <property type="entry name" value="UspA"/>
</dbReference>
<dbReference type="InterPro" id="IPR051688">
    <property type="entry name" value="USP_A"/>
</dbReference>
<evidence type="ECO:0000313" key="4">
    <source>
        <dbReference type="Proteomes" id="UP000325286"/>
    </source>
</evidence>
<evidence type="ECO:0000313" key="3">
    <source>
        <dbReference type="EMBL" id="QEG40568.1"/>
    </source>
</evidence>
<dbReference type="CDD" id="cd00293">
    <property type="entry name" value="USP-like"/>
    <property type="match status" value="2"/>
</dbReference>
<organism evidence="3 4">
    <name type="scientific">Roseimaritima ulvae</name>
    <dbReference type="NCBI Taxonomy" id="980254"/>
    <lineage>
        <taxon>Bacteria</taxon>
        <taxon>Pseudomonadati</taxon>
        <taxon>Planctomycetota</taxon>
        <taxon>Planctomycetia</taxon>
        <taxon>Pirellulales</taxon>
        <taxon>Pirellulaceae</taxon>
        <taxon>Roseimaritima</taxon>
    </lineage>
</organism>
<name>A0A5B9QNH4_9BACT</name>
<evidence type="ECO:0000259" key="2">
    <source>
        <dbReference type="Pfam" id="PF00582"/>
    </source>
</evidence>
<feature type="domain" description="UspA" evidence="2">
    <location>
        <begin position="153"/>
        <end position="280"/>
    </location>
</feature>
<gene>
    <name evidence="3" type="ORF">UC8_25830</name>
</gene>
<dbReference type="OrthoDB" id="6368426at2"/>
<evidence type="ECO:0000256" key="1">
    <source>
        <dbReference type="ARBA" id="ARBA00008791"/>
    </source>
</evidence>
<dbReference type="Proteomes" id="UP000325286">
    <property type="component" value="Chromosome"/>
</dbReference>
<dbReference type="EMBL" id="CP042914">
    <property type="protein sequence ID" value="QEG40568.1"/>
    <property type="molecule type" value="Genomic_DNA"/>
</dbReference>
<comment type="similarity">
    <text evidence="1">Belongs to the universal stress protein A family.</text>
</comment>
<dbReference type="InterPro" id="IPR014729">
    <property type="entry name" value="Rossmann-like_a/b/a_fold"/>
</dbReference>
<reference evidence="3 4" key="1">
    <citation type="submission" date="2019-08" db="EMBL/GenBank/DDBJ databases">
        <title>Deep-cultivation of Planctomycetes and their phenomic and genomic characterization uncovers novel biology.</title>
        <authorList>
            <person name="Wiegand S."/>
            <person name="Jogler M."/>
            <person name="Boedeker C."/>
            <person name="Pinto D."/>
            <person name="Vollmers J."/>
            <person name="Rivas-Marin E."/>
            <person name="Kohn T."/>
            <person name="Peeters S.H."/>
            <person name="Heuer A."/>
            <person name="Rast P."/>
            <person name="Oberbeckmann S."/>
            <person name="Bunk B."/>
            <person name="Jeske O."/>
            <person name="Meyerdierks A."/>
            <person name="Storesund J.E."/>
            <person name="Kallscheuer N."/>
            <person name="Luecker S."/>
            <person name="Lage O.M."/>
            <person name="Pohl T."/>
            <person name="Merkel B.J."/>
            <person name="Hornburger P."/>
            <person name="Mueller R.-W."/>
            <person name="Bruemmer F."/>
            <person name="Labrenz M."/>
            <person name="Spormann A.M."/>
            <person name="Op den Camp H."/>
            <person name="Overmann J."/>
            <person name="Amann R."/>
            <person name="Jetten M.S.M."/>
            <person name="Mascher T."/>
            <person name="Medema M.H."/>
            <person name="Devos D.P."/>
            <person name="Kaster A.-K."/>
            <person name="Ovreas L."/>
            <person name="Rohde M."/>
            <person name="Galperin M.Y."/>
            <person name="Jogler C."/>
        </authorList>
    </citation>
    <scope>NUCLEOTIDE SEQUENCE [LARGE SCALE GENOMIC DNA]</scope>
    <source>
        <strain evidence="3 4">UC8</strain>
    </source>
</reference>
<dbReference type="RefSeq" id="WP_068139936.1">
    <property type="nucleotide sequence ID" value="NZ_CP042914.1"/>
</dbReference>